<evidence type="ECO:0000256" key="3">
    <source>
        <dbReference type="ARBA" id="ARBA00022801"/>
    </source>
</evidence>
<dbReference type="GO" id="GO:0010945">
    <property type="term" value="F:coenzyme A diphosphatase activity"/>
    <property type="evidence" value="ECO:0007669"/>
    <property type="project" value="InterPro"/>
</dbReference>
<dbReference type="EMBL" id="JAIZAY010000005">
    <property type="protein sequence ID" value="KAJ8041104.1"/>
    <property type="molecule type" value="Genomic_DNA"/>
</dbReference>
<evidence type="ECO:0000256" key="8">
    <source>
        <dbReference type="SAM" id="MobiDB-lite"/>
    </source>
</evidence>
<feature type="region of interest" description="Disordered" evidence="8">
    <location>
        <begin position="210"/>
        <end position="234"/>
    </location>
</feature>
<feature type="transmembrane region" description="Helical" evidence="9">
    <location>
        <begin position="247"/>
        <end position="271"/>
    </location>
</feature>
<evidence type="ECO:0000256" key="1">
    <source>
        <dbReference type="ARBA" id="ARBA00004477"/>
    </source>
</evidence>
<feature type="transmembrane region" description="Helical" evidence="9">
    <location>
        <begin position="45"/>
        <end position="67"/>
    </location>
</feature>
<name>A0A9Q1CAP8_HOLLE</name>
<evidence type="ECO:0000256" key="5">
    <source>
        <dbReference type="ARBA" id="ARBA00022989"/>
    </source>
</evidence>
<organism evidence="10 11">
    <name type="scientific">Holothuria leucospilota</name>
    <name type="common">Black long sea cucumber</name>
    <name type="synonym">Mertensiothuria leucospilota</name>
    <dbReference type="NCBI Taxonomy" id="206669"/>
    <lineage>
        <taxon>Eukaryota</taxon>
        <taxon>Metazoa</taxon>
        <taxon>Echinodermata</taxon>
        <taxon>Eleutherozoa</taxon>
        <taxon>Echinozoa</taxon>
        <taxon>Holothuroidea</taxon>
        <taxon>Aspidochirotacea</taxon>
        <taxon>Aspidochirotida</taxon>
        <taxon>Holothuriidae</taxon>
        <taxon>Holothuria</taxon>
    </lineage>
</organism>
<dbReference type="Proteomes" id="UP001152320">
    <property type="component" value="Chromosome 5"/>
</dbReference>
<dbReference type="PANTHER" id="PTHR23129">
    <property type="entry name" value="ACYL-COENZYME A DIPHOSPHATASE FITM2"/>
    <property type="match status" value="1"/>
</dbReference>
<dbReference type="GO" id="GO:0008654">
    <property type="term" value="P:phospholipid biosynthetic process"/>
    <property type="evidence" value="ECO:0007669"/>
    <property type="project" value="TreeGrafter"/>
</dbReference>
<evidence type="ECO:0000256" key="4">
    <source>
        <dbReference type="ARBA" id="ARBA00022824"/>
    </source>
</evidence>
<feature type="transmembrane region" description="Helical" evidence="9">
    <location>
        <begin position="87"/>
        <end position="104"/>
    </location>
</feature>
<dbReference type="GO" id="GO:0034389">
    <property type="term" value="P:lipid droplet organization"/>
    <property type="evidence" value="ECO:0007669"/>
    <property type="project" value="TreeGrafter"/>
</dbReference>
<evidence type="ECO:0000256" key="7">
    <source>
        <dbReference type="ARBA" id="ARBA00023136"/>
    </source>
</evidence>
<keyword evidence="3" id="KW-0378">Hydrolase</keyword>
<dbReference type="AlphaFoldDB" id="A0A9Q1CAP8"/>
<keyword evidence="11" id="KW-1185">Reference proteome</keyword>
<evidence type="ECO:0000313" key="10">
    <source>
        <dbReference type="EMBL" id="KAJ8041104.1"/>
    </source>
</evidence>
<sequence length="323" mass="37117">MSDSSRLQTRRRQKNHPIMAETSADIVRVEASPPGTRRRRLLNTYIVILLVGLVVLCGSGIRALSFIPEDVVPNTRNLWNRVFNKWAWLWTLVVLTPNALLECFTKRKNRIQYLVLSFIRVVVLGTSLWAFWTKFVMPRVEYATSDFETKDGVEVPVSGTGFDISGHTFLLMMSLFIIQEELSPLILGIFYEANKSPPFIHLRKRERPCTANDTGKEAHNTLTQDVGRDSESEREASPLSNISNALYYVYVFSFTFVIAFGIFIQLLWVIMVFMTSVFFHTFLETIVGYLIAAAMWFFIYKVFQWLVMKAIVKVGNQEDDNAI</sequence>
<dbReference type="GO" id="GO:0005789">
    <property type="term" value="C:endoplasmic reticulum membrane"/>
    <property type="evidence" value="ECO:0007669"/>
    <property type="project" value="UniProtKB-SubCell"/>
</dbReference>
<comment type="caution">
    <text evidence="10">The sequence shown here is derived from an EMBL/GenBank/DDBJ whole genome shotgun (WGS) entry which is preliminary data.</text>
</comment>
<evidence type="ECO:0000256" key="2">
    <source>
        <dbReference type="ARBA" id="ARBA00022692"/>
    </source>
</evidence>
<comment type="subcellular location">
    <subcellularLocation>
        <location evidence="1">Endoplasmic reticulum membrane</location>
        <topology evidence="1">Multi-pass membrane protein</topology>
    </subcellularLocation>
</comment>
<dbReference type="PANTHER" id="PTHR23129:SF0">
    <property type="entry name" value="ACYL-COENZYME A DIPHOSPHATASE FITM2"/>
    <property type="match status" value="1"/>
</dbReference>
<proteinExistence type="predicted"/>
<evidence type="ECO:0000313" key="11">
    <source>
        <dbReference type="Proteomes" id="UP001152320"/>
    </source>
</evidence>
<feature type="transmembrane region" description="Helical" evidence="9">
    <location>
        <begin position="111"/>
        <end position="132"/>
    </location>
</feature>
<dbReference type="GO" id="GO:0019915">
    <property type="term" value="P:lipid storage"/>
    <property type="evidence" value="ECO:0007669"/>
    <property type="project" value="InterPro"/>
</dbReference>
<keyword evidence="4" id="KW-0256">Endoplasmic reticulum</keyword>
<accession>A0A9Q1CAP8</accession>
<dbReference type="InterPro" id="IPR019388">
    <property type="entry name" value="FIT"/>
</dbReference>
<keyword evidence="5 9" id="KW-1133">Transmembrane helix</keyword>
<dbReference type="OrthoDB" id="5579088at2759"/>
<keyword evidence="6" id="KW-0443">Lipid metabolism</keyword>
<feature type="transmembrane region" description="Helical" evidence="9">
    <location>
        <begin position="169"/>
        <end position="191"/>
    </location>
</feature>
<keyword evidence="7 9" id="KW-0472">Membrane</keyword>
<reference evidence="10" key="1">
    <citation type="submission" date="2021-10" db="EMBL/GenBank/DDBJ databases">
        <title>Tropical sea cucumber genome reveals ecological adaptation and Cuvierian tubules defense mechanism.</title>
        <authorList>
            <person name="Chen T."/>
        </authorList>
    </citation>
    <scope>NUCLEOTIDE SEQUENCE</scope>
    <source>
        <strain evidence="10">Nanhai2018</strain>
        <tissue evidence="10">Muscle</tissue>
    </source>
</reference>
<dbReference type="Pfam" id="PF10261">
    <property type="entry name" value="FIT"/>
    <property type="match status" value="1"/>
</dbReference>
<gene>
    <name evidence="10" type="ORF">HOLleu_11828</name>
</gene>
<evidence type="ECO:0000256" key="9">
    <source>
        <dbReference type="SAM" id="Phobius"/>
    </source>
</evidence>
<keyword evidence="2 9" id="KW-0812">Transmembrane</keyword>
<evidence type="ECO:0000256" key="6">
    <source>
        <dbReference type="ARBA" id="ARBA00023098"/>
    </source>
</evidence>
<protein>
    <submittedName>
        <fullName evidence="10">Uncharacterized protein</fullName>
    </submittedName>
</protein>
<feature type="transmembrane region" description="Helical" evidence="9">
    <location>
        <begin position="277"/>
        <end position="299"/>
    </location>
</feature>